<evidence type="ECO:0000313" key="2">
    <source>
        <dbReference type="Proteomes" id="UP000280296"/>
    </source>
</evidence>
<reference evidence="1 2" key="1">
    <citation type="submission" date="2018-12" db="EMBL/GenBank/DDBJ databases">
        <authorList>
            <person name="Toschakov S.V."/>
        </authorList>
    </citation>
    <scope>NUCLEOTIDE SEQUENCE [LARGE SCALE GENOMIC DNA]</scope>
    <source>
        <strain evidence="1 2">GM2012</strain>
    </source>
</reference>
<proteinExistence type="predicted"/>
<gene>
    <name evidence="1" type="ORF">TsocGM_03765</name>
</gene>
<sequence>MPGRFPGMDPDLEDADLWPGLHQGFMTFLWSTLNEQLPDRYVANLNERLDIDDPNRSIIPDASVFERSSLGGPPRGNPASAAVAVLDPPWLVDWPAEEIREGFVEILPVREPERVVAVIELLSPSNKVSGSTGHLSYHNTQREVLGSPAHLIEIDLLRGGEHTVAVSRYQLTRRGSYDDLVCLNRGGGPRWRSEVWARTIRDRLPRIAVPLLDDDPDLVLDVQPLLDRCDDAGAYARRIDSSREPVPPLTRADAEWVDDLLRSAGLRGGGAG</sequence>
<dbReference type="RefSeq" id="WP_126723983.1">
    <property type="nucleotide sequence ID" value="NZ_RYZH01000005.1"/>
</dbReference>
<reference evidence="1 2" key="2">
    <citation type="submission" date="2019-01" db="EMBL/GenBank/DDBJ databases">
        <title>Tautonia sociabilis, a novel thermotolerant planctomycete of Isosphaeraceae family, isolated from a 4000 m deep subterranean habitat.</title>
        <authorList>
            <person name="Kovaleva O.L."/>
            <person name="Elcheninov A.G."/>
            <person name="Van Heerden E."/>
            <person name="Toshchakov S.V."/>
            <person name="Novikov A."/>
            <person name="Bonch-Osmolovskaya E.A."/>
            <person name="Kublanov I.V."/>
        </authorList>
    </citation>
    <scope>NUCLEOTIDE SEQUENCE [LARGE SCALE GENOMIC DNA]</scope>
    <source>
        <strain evidence="1 2">GM2012</strain>
    </source>
</reference>
<name>A0A432MP02_9BACT</name>
<dbReference type="Proteomes" id="UP000280296">
    <property type="component" value="Unassembled WGS sequence"/>
</dbReference>
<dbReference type="OrthoDB" id="272536at2"/>
<dbReference type="AlphaFoldDB" id="A0A432MP02"/>
<comment type="caution">
    <text evidence="1">The sequence shown here is derived from an EMBL/GenBank/DDBJ whole genome shotgun (WGS) entry which is preliminary data.</text>
</comment>
<dbReference type="EMBL" id="RYZH01000005">
    <property type="protein sequence ID" value="RUL88989.1"/>
    <property type="molecule type" value="Genomic_DNA"/>
</dbReference>
<evidence type="ECO:0000313" key="1">
    <source>
        <dbReference type="EMBL" id="RUL88989.1"/>
    </source>
</evidence>
<dbReference type="Pfam" id="PF13267">
    <property type="entry name" value="DUF4058"/>
    <property type="match status" value="1"/>
</dbReference>
<accession>A0A432MP02</accession>
<dbReference type="InterPro" id="IPR025132">
    <property type="entry name" value="DUF4058"/>
</dbReference>
<organism evidence="1 2">
    <name type="scientific">Tautonia sociabilis</name>
    <dbReference type="NCBI Taxonomy" id="2080755"/>
    <lineage>
        <taxon>Bacteria</taxon>
        <taxon>Pseudomonadati</taxon>
        <taxon>Planctomycetota</taxon>
        <taxon>Planctomycetia</taxon>
        <taxon>Isosphaerales</taxon>
        <taxon>Isosphaeraceae</taxon>
        <taxon>Tautonia</taxon>
    </lineage>
</organism>
<protein>
    <submittedName>
        <fullName evidence="1">DUF4058 family protein</fullName>
    </submittedName>
</protein>
<keyword evidence="2" id="KW-1185">Reference proteome</keyword>